<feature type="compositionally biased region" description="Low complexity" evidence="6">
    <location>
        <begin position="51"/>
        <end position="86"/>
    </location>
</feature>
<comment type="subcellular location">
    <subcellularLocation>
        <location evidence="1">Cell membrane</location>
        <topology evidence="1">Peripheral membrane protein</topology>
    </subcellularLocation>
</comment>
<dbReference type="InterPro" id="IPR003593">
    <property type="entry name" value="AAA+_ATPase"/>
</dbReference>
<dbReference type="PROSITE" id="PS00211">
    <property type="entry name" value="ABC_TRANSPORTER_1"/>
    <property type="match status" value="1"/>
</dbReference>
<evidence type="ECO:0000256" key="4">
    <source>
        <dbReference type="ARBA" id="ARBA00022840"/>
    </source>
</evidence>
<dbReference type="InterPro" id="IPR027417">
    <property type="entry name" value="P-loop_NTPase"/>
</dbReference>
<keyword evidence="4 8" id="KW-0067">ATP-binding</keyword>
<evidence type="ECO:0000259" key="7">
    <source>
        <dbReference type="PROSITE" id="PS50893"/>
    </source>
</evidence>
<dbReference type="Gene3D" id="3.40.50.300">
    <property type="entry name" value="P-loop containing nucleotide triphosphate hydrolases"/>
    <property type="match status" value="1"/>
</dbReference>
<name>A0A8H2K5M3_9MICO</name>
<dbReference type="SUPFAM" id="SSF52540">
    <property type="entry name" value="P-loop containing nucleoside triphosphate hydrolases"/>
    <property type="match status" value="1"/>
</dbReference>
<reference evidence="8 9" key="1">
    <citation type="submission" date="2019-06" db="EMBL/GenBank/DDBJ databases">
        <title>Sequencing the genomes of 1000 actinobacteria strains.</title>
        <authorList>
            <person name="Klenk H.-P."/>
        </authorList>
    </citation>
    <scope>NUCLEOTIDE SEQUENCE [LARGE SCALE GENOMIC DNA]</scope>
    <source>
        <strain evidence="8 9">DSM 21947</strain>
    </source>
</reference>
<organism evidence="8 9">
    <name type="scientific">Rhodoglobus vestalii</name>
    <dbReference type="NCBI Taxonomy" id="193384"/>
    <lineage>
        <taxon>Bacteria</taxon>
        <taxon>Bacillati</taxon>
        <taxon>Actinomycetota</taxon>
        <taxon>Actinomycetes</taxon>
        <taxon>Micrococcales</taxon>
        <taxon>Microbacteriaceae</taxon>
        <taxon>Rhodoglobus</taxon>
    </lineage>
</organism>
<dbReference type="PANTHER" id="PTHR42711:SF19">
    <property type="entry name" value="DOXORUBICIN RESISTANCE ATP-BINDING PROTEIN DRRA"/>
    <property type="match status" value="1"/>
</dbReference>
<dbReference type="PANTHER" id="PTHR42711">
    <property type="entry name" value="ABC TRANSPORTER ATP-BINDING PROTEIN"/>
    <property type="match status" value="1"/>
</dbReference>
<dbReference type="Pfam" id="PF00005">
    <property type="entry name" value="ABC_tran"/>
    <property type="match status" value="1"/>
</dbReference>
<feature type="domain" description="ABC transporter" evidence="7">
    <location>
        <begin position="192"/>
        <end position="422"/>
    </location>
</feature>
<accession>A0A8H2K5M3</accession>
<evidence type="ECO:0000256" key="1">
    <source>
        <dbReference type="ARBA" id="ARBA00004202"/>
    </source>
</evidence>
<evidence type="ECO:0000256" key="2">
    <source>
        <dbReference type="ARBA" id="ARBA00022448"/>
    </source>
</evidence>
<feature type="region of interest" description="Disordered" evidence="6">
    <location>
        <begin position="148"/>
        <end position="177"/>
    </location>
</feature>
<keyword evidence="3" id="KW-0547">Nucleotide-binding</keyword>
<dbReference type="Proteomes" id="UP000316560">
    <property type="component" value="Unassembled WGS sequence"/>
</dbReference>
<gene>
    <name evidence="8" type="ORF">FB472_0683</name>
</gene>
<evidence type="ECO:0000313" key="9">
    <source>
        <dbReference type="Proteomes" id="UP000316560"/>
    </source>
</evidence>
<dbReference type="CDD" id="cd03230">
    <property type="entry name" value="ABC_DR_subfamily_A"/>
    <property type="match status" value="1"/>
</dbReference>
<dbReference type="InterPro" id="IPR050763">
    <property type="entry name" value="ABC_transporter_ATP-binding"/>
</dbReference>
<comment type="caution">
    <text evidence="8">The sequence shown here is derived from an EMBL/GenBank/DDBJ whole genome shotgun (WGS) entry which is preliminary data.</text>
</comment>
<evidence type="ECO:0000313" key="8">
    <source>
        <dbReference type="EMBL" id="TQO19144.1"/>
    </source>
</evidence>
<keyword evidence="9" id="KW-1185">Reference proteome</keyword>
<evidence type="ECO:0000256" key="6">
    <source>
        <dbReference type="SAM" id="MobiDB-lite"/>
    </source>
</evidence>
<dbReference type="RefSeq" id="WP_342775538.1">
    <property type="nucleotide sequence ID" value="NZ_VFRA01000001.1"/>
</dbReference>
<dbReference type="GO" id="GO:0016887">
    <property type="term" value="F:ATP hydrolysis activity"/>
    <property type="evidence" value="ECO:0007669"/>
    <property type="project" value="InterPro"/>
</dbReference>
<protein>
    <submittedName>
        <fullName evidence="8">ABC-2 type transport system ATP-binding protein</fullName>
    </submittedName>
</protein>
<dbReference type="GO" id="GO:0046677">
    <property type="term" value="P:response to antibiotic"/>
    <property type="evidence" value="ECO:0007669"/>
    <property type="project" value="UniProtKB-KW"/>
</dbReference>
<keyword evidence="2" id="KW-0813">Transport</keyword>
<dbReference type="PROSITE" id="PS50893">
    <property type="entry name" value="ABC_TRANSPORTER_2"/>
    <property type="match status" value="1"/>
</dbReference>
<dbReference type="GO" id="GO:0005524">
    <property type="term" value="F:ATP binding"/>
    <property type="evidence" value="ECO:0007669"/>
    <property type="project" value="UniProtKB-KW"/>
</dbReference>
<feature type="region of interest" description="Disordered" evidence="6">
    <location>
        <begin position="1"/>
        <end position="86"/>
    </location>
</feature>
<sequence length="440" mass="45267">MENAQTPDEGNKTAKKAVTPPASGARKPPTKKPAGGTTAATRSTKPRSVSKPTAAKPTAAKPAVRKPAVSKPAAAKPAAASPIAPKLAVPEIVVPAEGEAAIAAPDASQPAEKPDAVLAGLARLRLLASQFAAPASAVDSAPVELGMSAPAKPTLPEPTAPEPTAPEPTLPEPTAPPALTHALVATSDDVVLEVRGLSKGFGDTVAVNDIDLTVRAGVFYGIVGPNGAGKTTTLSMITGLLRPDSGTASVNGVKVWDSPAIAKRSMGVLPDRLRIFDRLTGSQLLYYSGVLRGLGAAEVRKRSADLATAFGLEDVMGRLVSDYSSGMLKKVALAAAMIHSPRLLVLDEPFESVDPVSATTVIRILKQYVSAGGTVVLSSHRMELVQRVCSHVAVIVEGTLLADGTIDEVRNGMSLEDRFVQLTGTNSVGGGLEWLSSFSD</sequence>
<dbReference type="EMBL" id="VFRA01000001">
    <property type="protein sequence ID" value="TQO19144.1"/>
    <property type="molecule type" value="Genomic_DNA"/>
</dbReference>
<feature type="compositionally biased region" description="Pro residues" evidence="6">
    <location>
        <begin position="153"/>
        <end position="176"/>
    </location>
</feature>
<proteinExistence type="predicted"/>
<evidence type="ECO:0000256" key="3">
    <source>
        <dbReference type="ARBA" id="ARBA00022741"/>
    </source>
</evidence>
<dbReference type="InterPro" id="IPR003439">
    <property type="entry name" value="ABC_transporter-like_ATP-bd"/>
</dbReference>
<dbReference type="GO" id="GO:0005886">
    <property type="term" value="C:plasma membrane"/>
    <property type="evidence" value="ECO:0007669"/>
    <property type="project" value="UniProtKB-SubCell"/>
</dbReference>
<dbReference type="AlphaFoldDB" id="A0A8H2K5M3"/>
<keyword evidence="5" id="KW-0046">Antibiotic resistance</keyword>
<dbReference type="SMART" id="SM00382">
    <property type="entry name" value="AAA"/>
    <property type="match status" value="1"/>
</dbReference>
<feature type="compositionally biased region" description="Low complexity" evidence="6">
    <location>
        <begin position="24"/>
        <end position="42"/>
    </location>
</feature>
<dbReference type="InterPro" id="IPR017871">
    <property type="entry name" value="ABC_transporter-like_CS"/>
</dbReference>
<evidence type="ECO:0000256" key="5">
    <source>
        <dbReference type="ARBA" id="ARBA00023251"/>
    </source>
</evidence>